<evidence type="ECO:0000313" key="4">
    <source>
        <dbReference type="Proteomes" id="UP000242875"/>
    </source>
</evidence>
<dbReference type="EMBL" id="MVBO01000084">
    <property type="protein sequence ID" value="OZJ03479.1"/>
    <property type="molecule type" value="Genomic_DNA"/>
</dbReference>
<evidence type="ECO:0000256" key="1">
    <source>
        <dbReference type="ARBA" id="ARBA00093458"/>
    </source>
</evidence>
<feature type="compositionally biased region" description="Polar residues" evidence="2">
    <location>
        <begin position="82"/>
        <end position="97"/>
    </location>
</feature>
<keyword evidence="4" id="KW-1185">Reference proteome</keyword>
<name>A0A261XYN0_9FUNG</name>
<dbReference type="AlphaFoldDB" id="A0A261XYN0"/>
<protein>
    <recommendedName>
        <fullName evidence="5">Serine/threonine-protein kinase 19</fullName>
    </recommendedName>
</protein>
<dbReference type="InterPro" id="IPR018865">
    <property type="entry name" value="STK19-like"/>
</dbReference>
<feature type="compositionally biased region" description="Polar residues" evidence="2">
    <location>
        <begin position="40"/>
        <end position="49"/>
    </location>
</feature>
<dbReference type="OrthoDB" id="10261701at2759"/>
<dbReference type="GO" id="GO:0046579">
    <property type="term" value="P:positive regulation of Ras protein signal transduction"/>
    <property type="evidence" value="ECO:0007669"/>
    <property type="project" value="TreeGrafter"/>
</dbReference>
<accession>A0A261XYN0</accession>
<dbReference type="PANTHER" id="PTHR15243:SF0">
    <property type="entry name" value="SERINE_THREONINE-PROTEIN KINASE 19"/>
    <property type="match status" value="1"/>
</dbReference>
<evidence type="ECO:0008006" key="5">
    <source>
        <dbReference type="Google" id="ProtNLM"/>
    </source>
</evidence>
<dbReference type="Pfam" id="PF10494">
    <property type="entry name" value="Stk19"/>
    <property type="match status" value="1"/>
</dbReference>
<dbReference type="Proteomes" id="UP000242875">
    <property type="component" value="Unassembled WGS sequence"/>
</dbReference>
<feature type="region of interest" description="Disordered" evidence="2">
    <location>
        <begin position="40"/>
        <end position="97"/>
    </location>
</feature>
<organism evidence="3 4">
    <name type="scientific">Bifiguratus adelaidae</name>
    <dbReference type="NCBI Taxonomy" id="1938954"/>
    <lineage>
        <taxon>Eukaryota</taxon>
        <taxon>Fungi</taxon>
        <taxon>Fungi incertae sedis</taxon>
        <taxon>Mucoromycota</taxon>
        <taxon>Mucoromycotina</taxon>
        <taxon>Endogonomycetes</taxon>
        <taxon>Endogonales</taxon>
        <taxon>Endogonales incertae sedis</taxon>
        <taxon>Bifiguratus</taxon>
    </lineage>
</organism>
<feature type="compositionally biased region" description="Basic and acidic residues" evidence="2">
    <location>
        <begin position="63"/>
        <end position="79"/>
    </location>
</feature>
<proteinExistence type="inferred from homology"/>
<gene>
    <name evidence="3" type="ORF">BZG36_02749</name>
</gene>
<comment type="caution">
    <text evidence="3">The sequence shown here is derived from an EMBL/GenBank/DDBJ whole genome shotgun (WGS) entry which is preliminary data.</text>
</comment>
<dbReference type="PANTHER" id="PTHR15243">
    <property type="entry name" value="SERINE/THREONINE-PROTEIN KINASE 19"/>
    <property type="match status" value="1"/>
</dbReference>
<reference evidence="3 4" key="1">
    <citation type="journal article" date="2017" name="Mycologia">
        <title>Bifiguratus adelaidae, gen. et sp. nov., a new member of Mucoromycotina in endophytic and soil-dwelling habitats.</title>
        <authorList>
            <person name="Torres-Cruz T.J."/>
            <person name="Billingsley Tobias T.L."/>
            <person name="Almatruk M."/>
            <person name="Hesse C."/>
            <person name="Kuske C.R."/>
            <person name="Desiro A."/>
            <person name="Benucci G.M."/>
            <person name="Bonito G."/>
            <person name="Stajich J.E."/>
            <person name="Dunlap C."/>
            <person name="Arnold A.E."/>
            <person name="Porras-Alfaro A."/>
        </authorList>
    </citation>
    <scope>NUCLEOTIDE SEQUENCE [LARGE SCALE GENOMIC DNA]</scope>
    <source>
        <strain evidence="3 4">AZ0501</strain>
    </source>
</reference>
<evidence type="ECO:0000313" key="3">
    <source>
        <dbReference type="EMBL" id="OZJ03479.1"/>
    </source>
</evidence>
<comment type="similarity">
    <text evidence="1">Belongs to the STK19 family.</text>
</comment>
<evidence type="ECO:0000256" key="2">
    <source>
        <dbReference type="SAM" id="MobiDB-lite"/>
    </source>
</evidence>
<sequence length="355" mass="40324">MSECRTIGLYVQIWQLRLDMFTHVRKSAHARVVAYQSRQNVDKGNTTNPDVFGVRNAHGRKRRLDELRSSGDSDSDTAKRNALTSEQPGTASDGVTSSELTQMTTLEAFHYVTNTLWVPNHATPAKRAALAKLPKMCMVSHLYAVIPDNTRVDRELTELIREGILRQFRLGGSQEDEFALLLTSDYIAQIQAAHTEYTSDRESGKDKNPLQASPDLFLKFEEYVIQSLKYTDVTITKTELKFAIQASDADISKLIMHGLLTIKQPDQYWFSIRGAGHFMGFFLKGRKNMLRMCKRKKMGECLWMQITAKPIRDSVLGYEFHLLDLVGSGRVDCINTTMGRLIRITHKGLDFIQIN</sequence>